<dbReference type="UniPathway" id="UPA00219"/>
<name>A0A0A5GMN9_9BACI</name>
<dbReference type="eggNOG" id="COG0770">
    <property type="taxonomic scope" value="Bacteria"/>
</dbReference>
<sequence length="451" mass="50106">MIFTTKWLSKWFTHFQGSIDEGRIEAVFTDSRKQVANGLFIPLEGENFDGHTFIDSAIDQGAVATFWNREKELPAHLPKDFPVFFVEDTLVALQQLAHQYRMEINPTVIGVTGSNGKTTTKDLIGSVLGVSFQTHRTAGNYNNHIGLPLTILSMPRGTEMLVLEMGMNHFGEIEQLSTIAQPDYAIITNIGESHIEYLGSREGIAQAKTEILAGMKESGRVFLDGDEPLLAPLHTRERVVSCGYDGKNRCHITNVSMSERSTTFTINDTESYEIGMLGKHNVKNASYAIMLGKAIGMEPVHIQEGLHSIEMTGMRFETVDGPKSSIIINDAYNASPTSMEASIGVVKEMDVKGKRIVVLGDIFELGAHRDEFHRQVAQSVTSPIDLLLTVGEASALITEEVRREEAVEAKHFTTKEDLVRELNERIEPHSLILLKASRGMKLETILDELTY</sequence>
<dbReference type="SUPFAM" id="SSF53244">
    <property type="entry name" value="MurD-like peptide ligases, peptide-binding domain"/>
    <property type="match status" value="1"/>
</dbReference>
<dbReference type="STRING" id="1385510.GCA_000425205_01229"/>
<dbReference type="GO" id="GO:0051301">
    <property type="term" value="P:cell division"/>
    <property type="evidence" value="ECO:0007669"/>
    <property type="project" value="UniProtKB-KW"/>
</dbReference>
<dbReference type="Gene3D" id="3.90.190.20">
    <property type="entry name" value="Mur ligase, C-terminal domain"/>
    <property type="match status" value="1"/>
</dbReference>
<evidence type="ECO:0000256" key="9">
    <source>
        <dbReference type="ARBA" id="ARBA00023316"/>
    </source>
</evidence>
<dbReference type="GO" id="GO:0071555">
    <property type="term" value="P:cell wall organization"/>
    <property type="evidence" value="ECO:0007669"/>
    <property type="project" value="UniProtKB-KW"/>
</dbReference>
<comment type="catalytic activity">
    <reaction evidence="10 11">
        <text>D-alanyl-D-alanine + UDP-N-acetyl-alpha-D-muramoyl-L-alanyl-gamma-D-glutamyl-meso-2,6-diaminopimelate + ATP = UDP-N-acetyl-alpha-D-muramoyl-L-alanyl-gamma-D-glutamyl-meso-2,6-diaminopimeloyl-D-alanyl-D-alanine + ADP + phosphate + H(+)</text>
        <dbReference type="Rhea" id="RHEA:28374"/>
        <dbReference type="ChEBI" id="CHEBI:15378"/>
        <dbReference type="ChEBI" id="CHEBI:30616"/>
        <dbReference type="ChEBI" id="CHEBI:43474"/>
        <dbReference type="ChEBI" id="CHEBI:57822"/>
        <dbReference type="ChEBI" id="CHEBI:61386"/>
        <dbReference type="ChEBI" id="CHEBI:83905"/>
        <dbReference type="ChEBI" id="CHEBI:456216"/>
        <dbReference type="EC" id="6.3.2.10"/>
    </reaction>
</comment>
<keyword evidence="7 10" id="KW-0573">Peptidoglycan synthesis</keyword>
<keyword evidence="5 10" id="KW-0067">ATP-binding</keyword>
<dbReference type="Proteomes" id="UP000030528">
    <property type="component" value="Unassembled WGS sequence"/>
</dbReference>
<dbReference type="RefSeq" id="WP_026799680.1">
    <property type="nucleotide sequence ID" value="NZ_AULI01000005.1"/>
</dbReference>
<dbReference type="Pfam" id="PF01225">
    <property type="entry name" value="Mur_ligase"/>
    <property type="match status" value="1"/>
</dbReference>
<accession>A0A0A5GMN9</accession>
<evidence type="ECO:0000259" key="13">
    <source>
        <dbReference type="Pfam" id="PF02875"/>
    </source>
</evidence>
<evidence type="ECO:0000313" key="16">
    <source>
        <dbReference type="Proteomes" id="UP000030528"/>
    </source>
</evidence>
<gene>
    <name evidence="10" type="primary">murF</name>
    <name evidence="15" type="ORF">N781_12710</name>
</gene>
<dbReference type="Pfam" id="PF02875">
    <property type="entry name" value="Mur_ligase_C"/>
    <property type="match status" value="1"/>
</dbReference>
<evidence type="ECO:0000313" key="15">
    <source>
        <dbReference type="EMBL" id="KGX93264.1"/>
    </source>
</evidence>
<dbReference type="InterPro" id="IPR051046">
    <property type="entry name" value="MurCDEF_CellWall_CoF430Synth"/>
</dbReference>
<evidence type="ECO:0000256" key="7">
    <source>
        <dbReference type="ARBA" id="ARBA00022984"/>
    </source>
</evidence>
<keyword evidence="9 10" id="KW-0961">Cell wall biogenesis/degradation</keyword>
<evidence type="ECO:0000256" key="11">
    <source>
        <dbReference type="RuleBase" id="RU004136"/>
    </source>
</evidence>
<keyword evidence="6 10" id="KW-0133">Cell shape</keyword>
<dbReference type="GO" id="GO:0005524">
    <property type="term" value="F:ATP binding"/>
    <property type="evidence" value="ECO:0007669"/>
    <property type="project" value="UniProtKB-UniRule"/>
</dbReference>
<dbReference type="InterPro" id="IPR013221">
    <property type="entry name" value="Mur_ligase_cen"/>
</dbReference>
<keyword evidence="8 10" id="KW-0131">Cell cycle</keyword>
<evidence type="ECO:0000256" key="6">
    <source>
        <dbReference type="ARBA" id="ARBA00022960"/>
    </source>
</evidence>
<dbReference type="GO" id="GO:0005737">
    <property type="term" value="C:cytoplasm"/>
    <property type="evidence" value="ECO:0007669"/>
    <property type="project" value="UniProtKB-SubCell"/>
</dbReference>
<dbReference type="GO" id="GO:0009252">
    <property type="term" value="P:peptidoglycan biosynthetic process"/>
    <property type="evidence" value="ECO:0007669"/>
    <property type="project" value="UniProtKB-UniRule"/>
</dbReference>
<dbReference type="OrthoDB" id="9801978at2"/>
<evidence type="ECO:0000256" key="10">
    <source>
        <dbReference type="HAMAP-Rule" id="MF_02019"/>
    </source>
</evidence>
<dbReference type="Gene3D" id="3.40.1390.10">
    <property type="entry name" value="MurE/MurF, N-terminal domain"/>
    <property type="match status" value="1"/>
</dbReference>
<dbReference type="AlphaFoldDB" id="A0A0A5GMN9"/>
<dbReference type="PANTHER" id="PTHR43024">
    <property type="entry name" value="UDP-N-ACETYLMURAMOYL-TRIPEPTIDE--D-ALANYL-D-ALANINE LIGASE"/>
    <property type="match status" value="1"/>
</dbReference>
<dbReference type="PANTHER" id="PTHR43024:SF1">
    <property type="entry name" value="UDP-N-ACETYLMURAMOYL-TRIPEPTIDE--D-ALANYL-D-ALANINE LIGASE"/>
    <property type="match status" value="1"/>
</dbReference>
<dbReference type="SUPFAM" id="SSF53623">
    <property type="entry name" value="MurD-like peptide ligases, catalytic domain"/>
    <property type="match status" value="1"/>
</dbReference>
<evidence type="ECO:0000259" key="12">
    <source>
        <dbReference type="Pfam" id="PF01225"/>
    </source>
</evidence>
<keyword evidence="2 10" id="KW-0436">Ligase</keyword>
<reference evidence="15 16" key="1">
    <citation type="submission" date="2013-08" db="EMBL/GenBank/DDBJ databases">
        <authorList>
            <person name="Huang J."/>
            <person name="Wang G."/>
        </authorList>
    </citation>
    <scope>NUCLEOTIDE SEQUENCE [LARGE SCALE GENOMIC DNA]</scope>
    <source>
        <strain evidence="15 16">JSM 076056</strain>
    </source>
</reference>
<protein>
    <recommendedName>
        <fullName evidence="10 11">UDP-N-acetylmuramoyl-tripeptide--D-alanyl-D-alanine ligase</fullName>
        <ecNumber evidence="10 11">6.3.2.10</ecNumber>
    </recommendedName>
    <alternativeName>
        <fullName evidence="10">D-alanyl-D-alanine-adding enzyme</fullName>
    </alternativeName>
</protein>
<keyword evidence="16" id="KW-1185">Reference proteome</keyword>
<dbReference type="GO" id="GO:0008360">
    <property type="term" value="P:regulation of cell shape"/>
    <property type="evidence" value="ECO:0007669"/>
    <property type="project" value="UniProtKB-KW"/>
</dbReference>
<dbReference type="InterPro" id="IPR036565">
    <property type="entry name" value="Mur-like_cat_sf"/>
</dbReference>
<comment type="pathway">
    <text evidence="10 11">Cell wall biogenesis; peptidoglycan biosynthesis.</text>
</comment>
<comment type="subcellular location">
    <subcellularLocation>
        <location evidence="10 11">Cytoplasm</location>
    </subcellularLocation>
</comment>
<evidence type="ECO:0000256" key="3">
    <source>
        <dbReference type="ARBA" id="ARBA00022618"/>
    </source>
</evidence>
<evidence type="ECO:0000256" key="1">
    <source>
        <dbReference type="ARBA" id="ARBA00022490"/>
    </source>
</evidence>
<evidence type="ECO:0000256" key="2">
    <source>
        <dbReference type="ARBA" id="ARBA00022598"/>
    </source>
</evidence>
<proteinExistence type="inferred from homology"/>
<dbReference type="Pfam" id="PF08245">
    <property type="entry name" value="Mur_ligase_M"/>
    <property type="match status" value="1"/>
</dbReference>
<dbReference type="Gene3D" id="3.40.1190.10">
    <property type="entry name" value="Mur-like, catalytic domain"/>
    <property type="match status" value="1"/>
</dbReference>
<feature type="domain" description="Mur ligase N-terminal catalytic" evidence="12">
    <location>
        <begin position="24"/>
        <end position="101"/>
    </location>
</feature>
<dbReference type="InterPro" id="IPR035911">
    <property type="entry name" value="MurE/MurF_N"/>
</dbReference>
<dbReference type="NCBIfam" id="TIGR01143">
    <property type="entry name" value="murF"/>
    <property type="match status" value="1"/>
</dbReference>
<dbReference type="GO" id="GO:0047480">
    <property type="term" value="F:UDP-N-acetylmuramoyl-tripeptide-D-alanyl-D-alanine ligase activity"/>
    <property type="evidence" value="ECO:0007669"/>
    <property type="project" value="UniProtKB-UniRule"/>
</dbReference>
<dbReference type="HAMAP" id="MF_02019">
    <property type="entry name" value="MurF"/>
    <property type="match status" value="1"/>
</dbReference>
<dbReference type="SUPFAM" id="SSF63418">
    <property type="entry name" value="MurE/MurF N-terminal domain"/>
    <property type="match status" value="1"/>
</dbReference>
<dbReference type="InterPro" id="IPR036615">
    <property type="entry name" value="Mur_ligase_C_dom_sf"/>
</dbReference>
<evidence type="ECO:0000256" key="8">
    <source>
        <dbReference type="ARBA" id="ARBA00023306"/>
    </source>
</evidence>
<organism evidence="15 16">
    <name type="scientific">Pontibacillus halophilus JSM 076056 = DSM 19796</name>
    <dbReference type="NCBI Taxonomy" id="1385510"/>
    <lineage>
        <taxon>Bacteria</taxon>
        <taxon>Bacillati</taxon>
        <taxon>Bacillota</taxon>
        <taxon>Bacilli</taxon>
        <taxon>Bacillales</taxon>
        <taxon>Bacillaceae</taxon>
        <taxon>Pontibacillus</taxon>
    </lineage>
</organism>
<evidence type="ECO:0000259" key="14">
    <source>
        <dbReference type="Pfam" id="PF08245"/>
    </source>
</evidence>
<dbReference type="InterPro" id="IPR000713">
    <property type="entry name" value="Mur_ligase_N"/>
</dbReference>
<feature type="binding site" evidence="10">
    <location>
        <begin position="113"/>
        <end position="119"/>
    </location>
    <ligand>
        <name>ATP</name>
        <dbReference type="ChEBI" id="CHEBI:30616"/>
    </ligand>
</feature>
<keyword evidence="1 10" id="KW-0963">Cytoplasm</keyword>
<keyword evidence="3 10" id="KW-0132">Cell division</keyword>
<dbReference type="InterPro" id="IPR004101">
    <property type="entry name" value="Mur_ligase_C"/>
</dbReference>
<dbReference type="GO" id="GO:0008766">
    <property type="term" value="F:UDP-N-acetylmuramoylalanyl-D-glutamyl-2,6-diaminopimelate-D-alanyl-D-alanine ligase activity"/>
    <property type="evidence" value="ECO:0007669"/>
    <property type="project" value="RHEA"/>
</dbReference>
<comment type="function">
    <text evidence="10 11">Involved in cell wall formation. Catalyzes the final step in the synthesis of UDP-N-acetylmuramoyl-pentapeptide, the precursor of murein.</text>
</comment>
<comment type="similarity">
    <text evidence="10">Belongs to the MurCDEF family. MurF subfamily.</text>
</comment>
<keyword evidence="4 10" id="KW-0547">Nucleotide-binding</keyword>
<evidence type="ECO:0000256" key="4">
    <source>
        <dbReference type="ARBA" id="ARBA00022741"/>
    </source>
</evidence>
<dbReference type="EMBL" id="AVPE01000003">
    <property type="protein sequence ID" value="KGX93264.1"/>
    <property type="molecule type" value="Genomic_DNA"/>
</dbReference>
<feature type="domain" description="Mur ligase C-terminal" evidence="13">
    <location>
        <begin position="314"/>
        <end position="438"/>
    </location>
</feature>
<dbReference type="EC" id="6.3.2.10" evidence="10 11"/>
<dbReference type="InterPro" id="IPR005863">
    <property type="entry name" value="UDP-N-AcMur_synth"/>
</dbReference>
<comment type="caution">
    <text evidence="15">The sequence shown here is derived from an EMBL/GenBank/DDBJ whole genome shotgun (WGS) entry which is preliminary data.</text>
</comment>
<evidence type="ECO:0000256" key="5">
    <source>
        <dbReference type="ARBA" id="ARBA00022840"/>
    </source>
</evidence>
<feature type="domain" description="Mur ligase central" evidence="14">
    <location>
        <begin position="111"/>
        <end position="291"/>
    </location>
</feature>